<dbReference type="PROSITE" id="PS00211">
    <property type="entry name" value="ABC_TRANSPORTER_1"/>
    <property type="match status" value="1"/>
</dbReference>
<dbReference type="Pfam" id="PF00005">
    <property type="entry name" value="ABC_tran"/>
    <property type="match status" value="1"/>
</dbReference>
<dbReference type="SMART" id="SM00382">
    <property type="entry name" value="AAA"/>
    <property type="match status" value="1"/>
</dbReference>
<keyword evidence="5 7" id="KW-1133">Transmembrane helix</keyword>
<keyword evidence="2 7" id="KW-0812">Transmembrane</keyword>
<sequence>MRGILRALGLTWRAARKHTCTLVVLNLLSALVPVLTTWLTKLLIDVVAHERDGSVDRVVPLGAALAAAGVVGGLLPHSVQYATKEVERRVGLLAQQRLYEATGRFVGLGRLEDPVFLDRLRLAQQHGGATPGVVVSAVLSVVRAVVMALGFLGSLALLAWWLPVVIAVSVAPVLAVELWLAKRRAETHWRLGPTERREFFYRELLTNLQAAKEIRLFGIGGHLRDRMTSERRKINDGRARLDRRELLAQSLAGFATAGCAGLTVLWAAVAAAEGRISIGDVSLLIASVVGVQSAGAGMMRDIARSHHQLLMFRHFLAVVDSEPDLALHPSPASVPPLVRGIEFRDVWFRYSPEQPWALRGVSFTVHRGQVLGLVGRNGAGKSTVIKLLCRMYDVERGAILWDGVDIREMDPAQLRRRTGAVFQDFMKYDLTVSENIALGDLPGASPERITAASAEAGAHSFVTELPGRYDTLLSRIFFHGDDAQATRGVTLSGGQWQRLAIARAYLRGDRDLLILDEPSSGLDAEAEAEIHQGLTRYRQGRTSVLISHRLGSLRAADMLLVIEDGRVIERGSHEQLMAKAGRYSVMFEAQARGYRGEPAEVR</sequence>
<dbReference type="InterPro" id="IPR039421">
    <property type="entry name" value="Type_1_exporter"/>
</dbReference>
<feature type="domain" description="ABC transmembrane type-1" evidence="9">
    <location>
        <begin position="22"/>
        <end position="294"/>
    </location>
</feature>
<reference evidence="10 11" key="1">
    <citation type="submission" date="2019-10" db="EMBL/GenBank/DDBJ databases">
        <title>Streptomyces tenebrisbrunneis sp.nov., an endogenous actinomycete isolated from of Lycium ruthenicum.</title>
        <authorList>
            <person name="Ma L."/>
        </authorList>
    </citation>
    <scope>NUCLEOTIDE SEQUENCE [LARGE SCALE GENOMIC DNA]</scope>
    <source>
        <strain evidence="10 11">TRM 66187</strain>
    </source>
</reference>
<feature type="transmembrane region" description="Helical" evidence="7">
    <location>
        <begin position="158"/>
        <end position="180"/>
    </location>
</feature>
<gene>
    <name evidence="10" type="ORF">GCU69_16820</name>
</gene>
<dbReference type="RefSeq" id="WP_156206496.1">
    <property type="nucleotide sequence ID" value="NZ_WHPN01000293.1"/>
</dbReference>
<comment type="caution">
    <text evidence="10">The sequence shown here is derived from an EMBL/GenBank/DDBJ whole genome shotgun (WGS) entry which is preliminary data.</text>
</comment>
<feature type="transmembrane region" description="Helical" evidence="7">
    <location>
        <begin position="59"/>
        <end position="79"/>
    </location>
</feature>
<dbReference type="GO" id="GO:0005524">
    <property type="term" value="F:ATP binding"/>
    <property type="evidence" value="ECO:0007669"/>
    <property type="project" value="UniProtKB-KW"/>
</dbReference>
<feature type="transmembrane region" description="Helical" evidence="7">
    <location>
        <begin position="246"/>
        <end position="269"/>
    </location>
</feature>
<dbReference type="Gene3D" id="3.40.50.300">
    <property type="entry name" value="P-loop containing nucleotide triphosphate hydrolases"/>
    <property type="match status" value="1"/>
</dbReference>
<accession>A0ABQ7FI35</accession>
<feature type="transmembrane region" description="Helical" evidence="7">
    <location>
        <begin position="129"/>
        <end position="152"/>
    </location>
</feature>
<feature type="transmembrane region" description="Helical" evidence="7">
    <location>
        <begin position="20"/>
        <end position="39"/>
    </location>
</feature>
<dbReference type="InterPro" id="IPR003593">
    <property type="entry name" value="AAA+_ATPase"/>
</dbReference>
<evidence type="ECO:0000313" key="11">
    <source>
        <dbReference type="Proteomes" id="UP000621266"/>
    </source>
</evidence>
<dbReference type="PROSITE" id="PS50893">
    <property type="entry name" value="ABC_TRANSPORTER_2"/>
    <property type="match status" value="1"/>
</dbReference>
<evidence type="ECO:0000256" key="2">
    <source>
        <dbReference type="ARBA" id="ARBA00022692"/>
    </source>
</evidence>
<keyword evidence="6 7" id="KW-0472">Membrane</keyword>
<dbReference type="InterPro" id="IPR003439">
    <property type="entry name" value="ABC_transporter-like_ATP-bd"/>
</dbReference>
<dbReference type="PANTHER" id="PTHR24221:SF646">
    <property type="entry name" value="HAEMOLYSIN SECRETION ATP-BINDING PROTEIN"/>
    <property type="match status" value="1"/>
</dbReference>
<keyword evidence="4 10" id="KW-0067">ATP-binding</keyword>
<dbReference type="EMBL" id="WHPN01000293">
    <property type="protein sequence ID" value="KAF4408029.1"/>
    <property type="molecule type" value="Genomic_DNA"/>
</dbReference>
<evidence type="ECO:0000256" key="1">
    <source>
        <dbReference type="ARBA" id="ARBA00004651"/>
    </source>
</evidence>
<dbReference type="PANTHER" id="PTHR24221">
    <property type="entry name" value="ATP-BINDING CASSETTE SUB-FAMILY B"/>
    <property type="match status" value="1"/>
</dbReference>
<dbReference type="PROSITE" id="PS50929">
    <property type="entry name" value="ABC_TM1F"/>
    <property type="match status" value="1"/>
</dbReference>
<dbReference type="InterPro" id="IPR027417">
    <property type="entry name" value="P-loop_NTPase"/>
</dbReference>
<dbReference type="SUPFAM" id="SSF90123">
    <property type="entry name" value="ABC transporter transmembrane region"/>
    <property type="match status" value="1"/>
</dbReference>
<evidence type="ECO:0000256" key="6">
    <source>
        <dbReference type="ARBA" id="ARBA00023136"/>
    </source>
</evidence>
<feature type="domain" description="ABC transporter" evidence="8">
    <location>
        <begin position="341"/>
        <end position="589"/>
    </location>
</feature>
<evidence type="ECO:0000313" key="10">
    <source>
        <dbReference type="EMBL" id="KAF4408029.1"/>
    </source>
</evidence>
<proteinExistence type="predicted"/>
<evidence type="ECO:0000259" key="9">
    <source>
        <dbReference type="PROSITE" id="PS50929"/>
    </source>
</evidence>
<organism evidence="10 11">
    <name type="scientific">Streptomyces lycii</name>
    <dbReference type="NCBI Taxonomy" id="2654337"/>
    <lineage>
        <taxon>Bacteria</taxon>
        <taxon>Bacillati</taxon>
        <taxon>Actinomycetota</taxon>
        <taxon>Actinomycetes</taxon>
        <taxon>Kitasatosporales</taxon>
        <taxon>Streptomycetaceae</taxon>
        <taxon>Streptomyces</taxon>
    </lineage>
</organism>
<dbReference type="InterPro" id="IPR036640">
    <property type="entry name" value="ABC1_TM_sf"/>
</dbReference>
<name>A0ABQ7FI35_9ACTN</name>
<dbReference type="InterPro" id="IPR011527">
    <property type="entry name" value="ABC1_TM_dom"/>
</dbReference>
<evidence type="ECO:0000256" key="7">
    <source>
        <dbReference type="SAM" id="Phobius"/>
    </source>
</evidence>
<protein>
    <submittedName>
        <fullName evidence="10">ABC transporter ATP-binding protein</fullName>
    </submittedName>
</protein>
<evidence type="ECO:0000256" key="5">
    <source>
        <dbReference type="ARBA" id="ARBA00022989"/>
    </source>
</evidence>
<keyword evidence="11" id="KW-1185">Reference proteome</keyword>
<keyword evidence="3" id="KW-0547">Nucleotide-binding</keyword>
<dbReference type="InterPro" id="IPR017871">
    <property type="entry name" value="ABC_transporter-like_CS"/>
</dbReference>
<dbReference type="Proteomes" id="UP000621266">
    <property type="component" value="Unassembled WGS sequence"/>
</dbReference>
<dbReference type="SUPFAM" id="SSF52540">
    <property type="entry name" value="P-loop containing nucleoside triphosphate hydrolases"/>
    <property type="match status" value="1"/>
</dbReference>
<comment type="subcellular location">
    <subcellularLocation>
        <location evidence="1">Cell membrane</location>
        <topology evidence="1">Multi-pass membrane protein</topology>
    </subcellularLocation>
</comment>
<evidence type="ECO:0000259" key="8">
    <source>
        <dbReference type="PROSITE" id="PS50893"/>
    </source>
</evidence>
<evidence type="ECO:0000256" key="3">
    <source>
        <dbReference type="ARBA" id="ARBA00022741"/>
    </source>
</evidence>
<evidence type="ECO:0000256" key="4">
    <source>
        <dbReference type="ARBA" id="ARBA00022840"/>
    </source>
</evidence>
<dbReference type="Gene3D" id="1.20.1560.10">
    <property type="entry name" value="ABC transporter type 1, transmembrane domain"/>
    <property type="match status" value="1"/>
</dbReference>